<gene>
    <name evidence="5" type="ORF">SPLIT_LOCUS89</name>
</gene>
<dbReference type="AlphaFoldDB" id="A0A9P0MXC2"/>
<feature type="region of interest" description="Disordered" evidence="3">
    <location>
        <begin position="88"/>
        <end position="111"/>
    </location>
</feature>
<dbReference type="GO" id="GO:0005689">
    <property type="term" value="C:U12-type spliceosomal complex"/>
    <property type="evidence" value="ECO:0007669"/>
    <property type="project" value="TreeGrafter"/>
</dbReference>
<dbReference type="PANTHER" id="PTHR16105">
    <property type="entry name" value="RNA-BINDING REGION-CONTAINING PROTEIN 3"/>
    <property type="match status" value="1"/>
</dbReference>
<dbReference type="InterPro" id="IPR012677">
    <property type="entry name" value="Nucleotide-bd_a/b_plait_sf"/>
</dbReference>
<organism evidence="5 6">
    <name type="scientific">Spodoptera littoralis</name>
    <name type="common">Egyptian cotton leafworm</name>
    <dbReference type="NCBI Taxonomy" id="7109"/>
    <lineage>
        <taxon>Eukaryota</taxon>
        <taxon>Metazoa</taxon>
        <taxon>Ecdysozoa</taxon>
        <taxon>Arthropoda</taxon>
        <taxon>Hexapoda</taxon>
        <taxon>Insecta</taxon>
        <taxon>Pterygota</taxon>
        <taxon>Neoptera</taxon>
        <taxon>Endopterygota</taxon>
        <taxon>Lepidoptera</taxon>
        <taxon>Glossata</taxon>
        <taxon>Ditrysia</taxon>
        <taxon>Noctuoidea</taxon>
        <taxon>Noctuidae</taxon>
        <taxon>Amphipyrinae</taxon>
        <taxon>Spodoptera</taxon>
    </lineage>
</organism>
<dbReference type="Proteomes" id="UP001153321">
    <property type="component" value="Chromosome 1"/>
</dbReference>
<keyword evidence="6" id="KW-1185">Reference proteome</keyword>
<proteinExistence type="predicted"/>
<dbReference type="InterPro" id="IPR035979">
    <property type="entry name" value="RBD_domain_sf"/>
</dbReference>
<dbReference type="InterPro" id="IPR000504">
    <property type="entry name" value="RRM_dom"/>
</dbReference>
<dbReference type="PANTHER" id="PTHR16105:SF0">
    <property type="entry name" value="RNA-BINDING REGION-CONTAINING PROTEIN 3"/>
    <property type="match status" value="1"/>
</dbReference>
<reference evidence="5" key="1">
    <citation type="submission" date="2022-02" db="EMBL/GenBank/DDBJ databases">
        <authorList>
            <person name="King R."/>
        </authorList>
    </citation>
    <scope>NUCLEOTIDE SEQUENCE</scope>
</reference>
<sequence>MCSESLPKEFEKTTEVLPFPKYGLSSVEEFRKAEEEVHHHEWLKKAGLTSEEIKLYQENEAGLLDQRKKIESGALKDKLEDIYNKINNAHNQNKSHTVTSQTEQPSTSSAPENLIERLQQKPITFYPEGHPMNELKQLEGNLFGQMKNDMMPLTKRRKLLRRLQRKKERLQHDNPFNIAAIPSTSRVDRPGSLWDMREMPRLIPHTITSKDQEANAMGPHFRAMYTVRNNKILRLEPVQREQDEHRALDLVMQNNDAETNLLEGTKMPTDDIRKIDRFKDWTPGTPSKVLFLKNIAPTVSLEQLSLLFNQFLLANGGPVDVRLMTGRMRGQAFVSFQSEDIAIQALDEVHGTILSGRPVIAEFGRNTNSIQDDFR</sequence>
<evidence type="ECO:0000256" key="1">
    <source>
        <dbReference type="ARBA" id="ARBA00022884"/>
    </source>
</evidence>
<feature type="domain" description="RRM" evidence="4">
    <location>
        <begin position="288"/>
        <end position="366"/>
    </location>
</feature>
<name>A0A9P0MXC2_SPOLI</name>
<dbReference type="InterPro" id="IPR045164">
    <property type="entry name" value="RBM41/RNPC3"/>
</dbReference>
<dbReference type="GO" id="GO:0097157">
    <property type="term" value="F:pre-mRNA intronic binding"/>
    <property type="evidence" value="ECO:0007669"/>
    <property type="project" value="TreeGrafter"/>
</dbReference>
<evidence type="ECO:0000256" key="3">
    <source>
        <dbReference type="SAM" id="MobiDB-lite"/>
    </source>
</evidence>
<evidence type="ECO:0000313" key="5">
    <source>
        <dbReference type="EMBL" id="CAH1634727.1"/>
    </source>
</evidence>
<dbReference type="SUPFAM" id="SSF54928">
    <property type="entry name" value="RNA-binding domain, RBD"/>
    <property type="match status" value="1"/>
</dbReference>
<dbReference type="Pfam" id="PF00076">
    <property type="entry name" value="RRM_1"/>
    <property type="match status" value="1"/>
</dbReference>
<protein>
    <recommendedName>
        <fullName evidence="4">RRM domain-containing protein</fullName>
    </recommendedName>
</protein>
<dbReference type="SMART" id="SM00360">
    <property type="entry name" value="RRM"/>
    <property type="match status" value="1"/>
</dbReference>
<evidence type="ECO:0000313" key="6">
    <source>
        <dbReference type="Proteomes" id="UP001153321"/>
    </source>
</evidence>
<dbReference type="EMBL" id="LR824532">
    <property type="protein sequence ID" value="CAH1634727.1"/>
    <property type="molecule type" value="Genomic_DNA"/>
</dbReference>
<evidence type="ECO:0000256" key="2">
    <source>
        <dbReference type="PROSITE-ProRule" id="PRU00176"/>
    </source>
</evidence>
<keyword evidence="1 2" id="KW-0694">RNA-binding</keyword>
<dbReference type="GO" id="GO:0030626">
    <property type="term" value="F:U12 snRNA binding"/>
    <property type="evidence" value="ECO:0007669"/>
    <property type="project" value="TreeGrafter"/>
</dbReference>
<accession>A0A9P0MXC2</accession>
<dbReference type="PROSITE" id="PS50102">
    <property type="entry name" value="RRM"/>
    <property type="match status" value="1"/>
</dbReference>
<dbReference type="GO" id="GO:0000398">
    <property type="term" value="P:mRNA splicing, via spliceosome"/>
    <property type="evidence" value="ECO:0007669"/>
    <property type="project" value="TreeGrafter"/>
</dbReference>
<dbReference type="Gene3D" id="3.30.70.330">
    <property type="match status" value="1"/>
</dbReference>
<evidence type="ECO:0000259" key="4">
    <source>
        <dbReference type="PROSITE" id="PS50102"/>
    </source>
</evidence>